<evidence type="ECO:0000313" key="2">
    <source>
        <dbReference type="Proteomes" id="UP000077202"/>
    </source>
</evidence>
<comment type="caution">
    <text evidence="1">The sequence shown here is derived from an EMBL/GenBank/DDBJ whole genome shotgun (WGS) entry which is preliminary data.</text>
</comment>
<dbReference type="EMBL" id="LVLJ01004062">
    <property type="protein sequence ID" value="OAE18408.1"/>
    <property type="molecule type" value="Genomic_DNA"/>
</dbReference>
<gene>
    <name evidence="1" type="ORF">AXG93_3426s1010</name>
</gene>
<reference evidence="1" key="1">
    <citation type="submission" date="2016-03" db="EMBL/GenBank/DDBJ databases">
        <title>Mechanisms controlling the formation of the plant cell surface in tip-growing cells are functionally conserved among land plants.</title>
        <authorList>
            <person name="Honkanen S."/>
            <person name="Jones V.A."/>
            <person name="Morieri G."/>
            <person name="Champion C."/>
            <person name="Hetherington A.J."/>
            <person name="Kelly S."/>
            <person name="Saint-Marcoux D."/>
            <person name="Proust H."/>
            <person name="Prescott H."/>
            <person name="Dolan L."/>
        </authorList>
    </citation>
    <scope>NUCLEOTIDE SEQUENCE [LARGE SCALE GENOMIC DNA]</scope>
    <source>
        <tissue evidence="1">Whole gametophyte</tissue>
    </source>
</reference>
<proteinExistence type="predicted"/>
<sequence>MSAMTVLDIRLSSIGQVKIDKLLANPTMISRNVNSGAQNGREKLHLVIKKHFDSGLNLKYTLDLWIIAIKNNLYMFIIIHCIDEMFILHASTLHVKPIEEANQTMKMVLDEFNVTFALKKFKHPTLLKVVWWRHVILDHLRLVRSDVMDEDGNMTTAKNSDSIKIKQVQEKLKDAMIKYALLDNKEEDVPPARSSIKKKSRSSMLMYDQMLNNNEENNVPLVECHDAVAILNTRVNND</sequence>
<organism evidence="1 2">
    <name type="scientific">Marchantia polymorpha subsp. ruderalis</name>
    <dbReference type="NCBI Taxonomy" id="1480154"/>
    <lineage>
        <taxon>Eukaryota</taxon>
        <taxon>Viridiplantae</taxon>
        <taxon>Streptophyta</taxon>
        <taxon>Embryophyta</taxon>
        <taxon>Marchantiophyta</taxon>
        <taxon>Marchantiopsida</taxon>
        <taxon>Marchantiidae</taxon>
        <taxon>Marchantiales</taxon>
        <taxon>Marchantiaceae</taxon>
        <taxon>Marchantia</taxon>
    </lineage>
</organism>
<dbReference type="Proteomes" id="UP000077202">
    <property type="component" value="Unassembled WGS sequence"/>
</dbReference>
<evidence type="ECO:0000313" key="1">
    <source>
        <dbReference type="EMBL" id="OAE18408.1"/>
    </source>
</evidence>
<dbReference type="AlphaFoldDB" id="A0A176VBX2"/>
<name>A0A176VBX2_MARPO</name>
<accession>A0A176VBX2</accession>
<keyword evidence="2" id="KW-1185">Reference proteome</keyword>
<protein>
    <submittedName>
        <fullName evidence="1">Uncharacterized protein</fullName>
    </submittedName>
</protein>